<dbReference type="Pfam" id="PF13545">
    <property type="entry name" value="HTH_Crp_2"/>
    <property type="match status" value="1"/>
</dbReference>
<dbReference type="EMBL" id="JARPYI010000003">
    <property type="protein sequence ID" value="MDT2599639.1"/>
    <property type="molecule type" value="Genomic_DNA"/>
</dbReference>
<name>A0ABU3EXN6_9ENTE</name>
<keyword evidence="3" id="KW-0804">Transcription</keyword>
<evidence type="ECO:0000256" key="3">
    <source>
        <dbReference type="ARBA" id="ARBA00023163"/>
    </source>
</evidence>
<gene>
    <name evidence="6" type="ORF">P7D85_07620</name>
</gene>
<dbReference type="InterPro" id="IPR050397">
    <property type="entry name" value="Env_Response_Regulators"/>
</dbReference>
<evidence type="ECO:0000313" key="7">
    <source>
        <dbReference type="Proteomes" id="UP001252875"/>
    </source>
</evidence>
<organism evidence="6 7">
    <name type="scientific">Enterococcus hulanensis</name>
    <dbReference type="NCBI Taxonomy" id="2559929"/>
    <lineage>
        <taxon>Bacteria</taxon>
        <taxon>Bacillati</taxon>
        <taxon>Bacillota</taxon>
        <taxon>Bacilli</taxon>
        <taxon>Lactobacillales</taxon>
        <taxon>Enterococcaceae</taxon>
        <taxon>Enterococcus</taxon>
    </lineage>
</organism>
<evidence type="ECO:0000313" key="6">
    <source>
        <dbReference type="EMBL" id="MDT2599639.1"/>
    </source>
</evidence>
<dbReference type="CDD" id="cd00038">
    <property type="entry name" value="CAP_ED"/>
    <property type="match status" value="1"/>
</dbReference>
<evidence type="ECO:0000259" key="5">
    <source>
        <dbReference type="PROSITE" id="PS51063"/>
    </source>
</evidence>
<feature type="domain" description="HTH crp-type" evidence="5">
    <location>
        <begin position="144"/>
        <end position="207"/>
    </location>
</feature>
<reference evidence="6 7" key="1">
    <citation type="submission" date="2023-03" db="EMBL/GenBank/DDBJ databases">
        <authorList>
            <person name="Shen W."/>
            <person name="Cai J."/>
        </authorList>
    </citation>
    <scope>NUCLEOTIDE SEQUENCE [LARGE SCALE GENOMIC DNA]</scope>
    <source>
        <strain evidence="6 7">D6-4</strain>
    </source>
</reference>
<dbReference type="PROSITE" id="PS50042">
    <property type="entry name" value="CNMP_BINDING_3"/>
    <property type="match status" value="1"/>
</dbReference>
<dbReference type="Gene3D" id="2.60.120.10">
    <property type="entry name" value="Jelly Rolls"/>
    <property type="match status" value="1"/>
</dbReference>
<dbReference type="SMART" id="SM00100">
    <property type="entry name" value="cNMP"/>
    <property type="match status" value="1"/>
</dbReference>
<dbReference type="Proteomes" id="UP001252875">
    <property type="component" value="Unassembled WGS sequence"/>
</dbReference>
<keyword evidence="2" id="KW-0238">DNA-binding</keyword>
<dbReference type="Pfam" id="PF00027">
    <property type="entry name" value="cNMP_binding"/>
    <property type="match status" value="1"/>
</dbReference>
<dbReference type="InterPro" id="IPR000595">
    <property type="entry name" value="cNMP-bd_dom"/>
</dbReference>
<dbReference type="InterPro" id="IPR018490">
    <property type="entry name" value="cNMP-bd_dom_sf"/>
</dbReference>
<dbReference type="RefSeq" id="WP_311821761.1">
    <property type="nucleotide sequence ID" value="NZ_JARPYF010000002.1"/>
</dbReference>
<dbReference type="InterPro" id="IPR012318">
    <property type="entry name" value="HTH_CRP"/>
</dbReference>
<evidence type="ECO:0000256" key="2">
    <source>
        <dbReference type="ARBA" id="ARBA00023125"/>
    </source>
</evidence>
<evidence type="ECO:0000256" key="1">
    <source>
        <dbReference type="ARBA" id="ARBA00023015"/>
    </source>
</evidence>
<keyword evidence="1" id="KW-0805">Transcription regulation</keyword>
<dbReference type="PANTHER" id="PTHR24567:SF26">
    <property type="entry name" value="REGULATORY PROTEIN YEIL"/>
    <property type="match status" value="1"/>
</dbReference>
<dbReference type="SUPFAM" id="SSF46785">
    <property type="entry name" value="Winged helix' DNA-binding domain"/>
    <property type="match status" value="1"/>
</dbReference>
<dbReference type="PROSITE" id="PS51063">
    <property type="entry name" value="HTH_CRP_2"/>
    <property type="match status" value="1"/>
</dbReference>
<protein>
    <submittedName>
        <fullName evidence="6">Cyclic nucleotide-binding domain-containing protein</fullName>
    </submittedName>
</protein>
<sequence>MTGNLEKHHLELLDKYGLLDHQATCEVRHYNSGETVFSQGVEYKYIMIVVSGKAKVCTSAPSGKDLVLAYYLSSGLIGDVELMSNTSYATASVITLSPFEVIVVPFHDDHDSIFENLTFMTTLAKGLSENLINSSHNYTSNALYSGEQRLSTYILQGAYKNYFFDNLTDVAATIGISYRHLLRLLNKLCDDGILQREKRKFKIIDEKQLKERSSEAEYFKINY</sequence>
<evidence type="ECO:0000259" key="4">
    <source>
        <dbReference type="PROSITE" id="PS50042"/>
    </source>
</evidence>
<dbReference type="SUPFAM" id="SSF51206">
    <property type="entry name" value="cAMP-binding domain-like"/>
    <property type="match status" value="1"/>
</dbReference>
<dbReference type="InterPro" id="IPR036390">
    <property type="entry name" value="WH_DNA-bd_sf"/>
</dbReference>
<keyword evidence="7" id="KW-1185">Reference proteome</keyword>
<dbReference type="PANTHER" id="PTHR24567">
    <property type="entry name" value="CRP FAMILY TRANSCRIPTIONAL REGULATORY PROTEIN"/>
    <property type="match status" value="1"/>
</dbReference>
<feature type="domain" description="Cyclic nucleotide-binding" evidence="4">
    <location>
        <begin position="9"/>
        <end position="104"/>
    </location>
</feature>
<dbReference type="InterPro" id="IPR014710">
    <property type="entry name" value="RmlC-like_jellyroll"/>
</dbReference>
<accession>A0ABU3EXN6</accession>
<comment type="caution">
    <text evidence="6">The sequence shown here is derived from an EMBL/GenBank/DDBJ whole genome shotgun (WGS) entry which is preliminary data.</text>
</comment>
<proteinExistence type="predicted"/>